<evidence type="ECO:0000256" key="5">
    <source>
        <dbReference type="ARBA" id="ARBA00022605"/>
    </source>
</evidence>
<dbReference type="CDD" id="cd00609">
    <property type="entry name" value="AAT_like"/>
    <property type="match status" value="1"/>
</dbReference>
<dbReference type="Proteomes" id="UP000558997">
    <property type="component" value="Unassembled WGS sequence"/>
</dbReference>
<dbReference type="InterPro" id="IPR015424">
    <property type="entry name" value="PyrdxlP-dep_Trfase"/>
</dbReference>
<comment type="pathway">
    <text evidence="1">Amino-acid biosynthesis; L-histidine biosynthesis; L-histidine from 5-phospho-alpha-D-ribose 1-diphosphate: step 7/9.</text>
</comment>
<evidence type="ECO:0000313" key="12">
    <source>
        <dbReference type="Proteomes" id="UP000558997"/>
    </source>
</evidence>
<keyword evidence="7" id="KW-0663">Pyridoxal phosphate</keyword>
<dbReference type="PANTHER" id="PTHR43643">
    <property type="entry name" value="HISTIDINOL-PHOSPHATE AMINOTRANSFERASE 2"/>
    <property type="match status" value="1"/>
</dbReference>
<dbReference type="Gene3D" id="3.40.640.10">
    <property type="entry name" value="Type I PLP-dependent aspartate aminotransferase-like (Major domain)"/>
    <property type="match status" value="1"/>
</dbReference>
<dbReference type="InterPro" id="IPR050106">
    <property type="entry name" value="HistidinolP_aminotransfase"/>
</dbReference>
<evidence type="ECO:0000256" key="6">
    <source>
        <dbReference type="ARBA" id="ARBA00022679"/>
    </source>
</evidence>
<evidence type="ECO:0000256" key="3">
    <source>
        <dbReference type="ARBA" id="ARBA00012748"/>
    </source>
</evidence>
<comment type="catalytic activity">
    <reaction evidence="9">
        <text>L-histidinol phosphate + 2-oxoglutarate = 3-(imidazol-4-yl)-2-oxopropyl phosphate + L-glutamate</text>
        <dbReference type="Rhea" id="RHEA:23744"/>
        <dbReference type="ChEBI" id="CHEBI:16810"/>
        <dbReference type="ChEBI" id="CHEBI:29985"/>
        <dbReference type="ChEBI" id="CHEBI:57766"/>
        <dbReference type="ChEBI" id="CHEBI:57980"/>
        <dbReference type="EC" id="2.6.1.9"/>
    </reaction>
</comment>
<dbReference type="SUPFAM" id="SSF53383">
    <property type="entry name" value="PLP-dependent transferases"/>
    <property type="match status" value="1"/>
</dbReference>
<comment type="similarity">
    <text evidence="2">Belongs to the class-II pyridoxal-phosphate-dependent aminotransferase family. Histidinol-phosphate aminotransferase subfamily.</text>
</comment>
<keyword evidence="8" id="KW-0368">Histidine biosynthesis</keyword>
<dbReference type="GO" id="GO:0030170">
    <property type="term" value="F:pyridoxal phosphate binding"/>
    <property type="evidence" value="ECO:0007669"/>
    <property type="project" value="InterPro"/>
</dbReference>
<evidence type="ECO:0000256" key="2">
    <source>
        <dbReference type="ARBA" id="ARBA00007970"/>
    </source>
</evidence>
<dbReference type="InterPro" id="IPR015421">
    <property type="entry name" value="PyrdxlP-dep_Trfase_major"/>
</dbReference>
<comment type="caution">
    <text evidence="11">The sequence shown here is derived from an EMBL/GenBank/DDBJ whole genome shotgun (WGS) entry which is preliminary data.</text>
</comment>
<dbReference type="Gene3D" id="3.90.1150.10">
    <property type="entry name" value="Aspartate Aminotransferase, domain 1"/>
    <property type="match status" value="1"/>
</dbReference>
<evidence type="ECO:0000256" key="9">
    <source>
        <dbReference type="ARBA" id="ARBA00047481"/>
    </source>
</evidence>
<sequence>MNFGDEARDRSTAKDDLSSAWYAREPAFGSNFAIRLSLSESVAGASQDVEEALTEQIGRVNLYPDLAGEPLNGLIADHFGLPGSAVLVTNGSDEALLLSALAAVGTGDRVLLPERTYTGFRYVAEAVRAVVAEGPCGIDGLDVEQFLAMMPGAKLAFIANPHNPTGLRLPNGAIQELCRTAARVGCHLVVDEAYAEFAGPEFESALAHLDNGETAVVRTFSKAHGLAGIRCGYLLATGARMEAVRNVRRAVPFSVSRFALAAASAAIGDSVRLTEAVADTAAHREQVVRDLRGEGIEVVDSVTNFVLAHLGPATQALTERLHFDHGVTIRDARALGYPGWARITVCPPADWAAVFELIRENFSTGTRMWG</sequence>
<dbReference type="RefSeq" id="WP_184831924.1">
    <property type="nucleotide sequence ID" value="NZ_BAAAVN010000011.1"/>
</dbReference>
<evidence type="ECO:0000256" key="7">
    <source>
        <dbReference type="ARBA" id="ARBA00022898"/>
    </source>
</evidence>
<keyword evidence="12" id="KW-1185">Reference proteome</keyword>
<dbReference type="GO" id="GO:0004400">
    <property type="term" value="F:histidinol-phosphate transaminase activity"/>
    <property type="evidence" value="ECO:0007669"/>
    <property type="project" value="UniProtKB-EC"/>
</dbReference>
<evidence type="ECO:0000259" key="10">
    <source>
        <dbReference type="Pfam" id="PF00155"/>
    </source>
</evidence>
<keyword evidence="4 11" id="KW-0032">Aminotransferase</keyword>
<dbReference type="EC" id="2.6.1.9" evidence="3"/>
<dbReference type="InterPro" id="IPR015422">
    <property type="entry name" value="PyrdxlP-dep_Trfase_small"/>
</dbReference>
<protein>
    <recommendedName>
        <fullName evidence="3">histidinol-phosphate transaminase</fullName>
        <ecNumber evidence="3">2.6.1.9</ecNumber>
    </recommendedName>
</protein>
<evidence type="ECO:0000256" key="1">
    <source>
        <dbReference type="ARBA" id="ARBA00005011"/>
    </source>
</evidence>
<dbReference type="PANTHER" id="PTHR43643:SF6">
    <property type="entry name" value="HISTIDINOL-PHOSPHATE AMINOTRANSFERASE"/>
    <property type="match status" value="1"/>
</dbReference>
<evidence type="ECO:0000256" key="8">
    <source>
        <dbReference type="ARBA" id="ARBA00023102"/>
    </source>
</evidence>
<keyword evidence="6 11" id="KW-0808">Transferase</keyword>
<organism evidence="11 12">
    <name type="scientific">Kribbella solani</name>
    <dbReference type="NCBI Taxonomy" id="236067"/>
    <lineage>
        <taxon>Bacteria</taxon>
        <taxon>Bacillati</taxon>
        <taxon>Actinomycetota</taxon>
        <taxon>Actinomycetes</taxon>
        <taxon>Propionibacteriales</taxon>
        <taxon>Kribbellaceae</taxon>
        <taxon>Kribbella</taxon>
    </lineage>
</organism>
<dbReference type="EMBL" id="JACHNF010000001">
    <property type="protein sequence ID" value="MBB5977786.1"/>
    <property type="molecule type" value="Genomic_DNA"/>
</dbReference>
<dbReference type="AlphaFoldDB" id="A0A841DLY1"/>
<evidence type="ECO:0000313" key="11">
    <source>
        <dbReference type="EMBL" id="MBB5977786.1"/>
    </source>
</evidence>
<evidence type="ECO:0000256" key="4">
    <source>
        <dbReference type="ARBA" id="ARBA00022576"/>
    </source>
</evidence>
<dbReference type="InterPro" id="IPR004839">
    <property type="entry name" value="Aminotransferase_I/II_large"/>
</dbReference>
<reference evidence="11 12" key="1">
    <citation type="submission" date="2020-08" db="EMBL/GenBank/DDBJ databases">
        <title>Sequencing the genomes of 1000 actinobacteria strains.</title>
        <authorList>
            <person name="Klenk H.-P."/>
        </authorList>
    </citation>
    <scope>NUCLEOTIDE SEQUENCE [LARGE SCALE GENOMIC DNA]</scope>
    <source>
        <strain evidence="11 12">DSM 17294</strain>
    </source>
</reference>
<feature type="domain" description="Aminotransferase class I/classII large" evidence="10">
    <location>
        <begin position="40"/>
        <end position="350"/>
    </location>
</feature>
<accession>A0A841DLY1</accession>
<proteinExistence type="inferred from homology"/>
<keyword evidence="5" id="KW-0028">Amino-acid biosynthesis</keyword>
<dbReference type="GO" id="GO:0000105">
    <property type="term" value="P:L-histidine biosynthetic process"/>
    <property type="evidence" value="ECO:0007669"/>
    <property type="project" value="UniProtKB-KW"/>
</dbReference>
<gene>
    <name evidence="11" type="ORF">HDA44_001127</name>
</gene>
<dbReference type="Pfam" id="PF00155">
    <property type="entry name" value="Aminotran_1_2"/>
    <property type="match status" value="1"/>
</dbReference>
<name>A0A841DLY1_9ACTN</name>